<protein>
    <submittedName>
        <fullName evidence="10">Subtilisin family serine protease</fullName>
    </submittedName>
</protein>
<evidence type="ECO:0000256" key="4">
    <source>
        <dbReference type="ARBA" id="ARBA00022825"/>
    </source>
</evidence>
<keyword evidence="2 5" id="KW-0645">Protease</keyword>
<dbReference type="Proteomes" id="UP001155057">
    <property type="component" value="Unassembled WGS sequence"/>
</dbReference>
<dbReference type="Gene3D" id="3.40.50.200">
    <property type="entry name" value="Peptidase S8/S53 domain"/>
    <property type="match status" value="2"/>
</dbReference>
<evidence type="ECO:0000256" key="6">
    <source>
        <dbReference type="RuleBase" id="RU003355"/>
    </source>
</evidence>
<dbReference type="InterPro" id="IPR015500">
    <property type="entry name" value="Peptidase_S8_subtilisin-rel"/>
</dbReference>
<evidence type="ECO:0000256" key="2">
    <source>
        <dbReference type="ARBA" id="ARBA00022670"/>
    </source>
</evidence>
<dbReference type="PROSITE" id="PS51257">
    <property type="entry name" value="PROKAR_LIPOPROTEIN"/>
    <property type="match status" value="1"/>
</dbReference>
<dbReference type="PROSITE" id="PS00136">
    <property type="entry name" value="SUBTILASE_ASP"/>
    <property type="match status" value="1"/>
</dbReference>
<accession>A0A9X2PXW9</accession>
<dbReference type="PIRSF" id="PIRSF037892">
    <property type="entry name" value="Subtilisin_rel_SRU_0565"/>
    <property type="match status" value="1"/>
</dbReference>
<dbReference type="CDD" id="cd07483">
    <property type="entry name" value="Peptidases_S8_Subtilisin_Novo-like"/>
    <property type="match status" value="1"/>
</dbReference>
<keyword evidence="8" id="KW-0732">Signal</keyword>
<dbReference type="InterPro" id="IPR000209">
    <property type="entry name" value="Peptidase_S8/S53_dom"/>
</dbReference>
<comment type="similarity">
    <text evidence="1 5 6">Belongs to the peptidase S8 family.</text>
</comment>
<feature type="active site" description="Charge relay system" evidence="5">
    <location>
        <position position="486"/>
    </location>
</feature>
<keyword evidence="4 5" id="KW-0720">Serine protease</keyword>
<feature type="compositionally biased region" description="Low complexity" evidence="7">
    <location>
        <begin position="28"/>
        <end position="50"/>
    </location>
</feature>
<sequence>MKPTTLLSTLVLAFLLIGCAGSRPPTTPTTSDSPAPSNSAAPDTTTQAADAPPPAPSRAPQDWYHLDRVPRSGPGLDTRAAYRDVLQGRPPQDTVQVAVIDSGLDIDHEDLAAKLWTNADEIPGNDVDDDGNGYVDDVHGWNFIGGPDGKNVDQDTYELTRIYVDLQERFAGVDSARVGPDARDRYRRYQDIKRTFQKKRREARKRLAKVGKAQKAVQASVDVLKSHLGTDSLTQSAVRSVTSSRRDVRRAQQTLQYFYDQDLSPSDLKDYKNQLERQVEYNYNPDFNPRPIVGDDYADKTERRYGNNDAEGPDPGHGTHVAGIIGATRDNSIGIDGVARGVRLMSVRAVPNGDERDKDVANAIRYAVDNGADVINMSFGKSYSPHKGVVDAAVQYADSMGVLMIHAAGNDGANVDSTDNFPSPYYADGGRAQRWIEVGASSWEGGEKLAASFSNYGAERVDVFAPGHSIYSTVPDDAYERNDGTSMAAPMVSGLAALIMAHYPSLTATDVRTIILETATPYRNRTVARPGDGETVPFGTLSDTGAVVNAHAALRRAADRVAAQ</sequence>
<evidence type="ECO:0000259" key="9">
    <source>
        <dbReference type="Pfam" id="PF00082"/>
    </source>
</evidence>
<dbReference type="InterPro" id="IPR034080">
    <property type="entry name" value="Protease_P7-like_dom"/>
</dbReference>
<dbReference type="PROSITE" id="PS51892">
    <property type="entry name" value="SUBTILASE"/>
    <property type="match status" value="1"/>
</dbReference>
<dbReference type="PRINTS" id="PR00723">
    <property type="entry name" value="SUBTILISIN"/>
</dbReference>
<reference evidence="10" key="1">
    <citation type="submission" date="2022-08" db="EMBL/GenBank/DDBJ databases">
        <title>Genomic Encyclopedia of Type Strains, Phase V (KMG-V): Genome sequencing to study the core and pangenomes of soil and plant-associated prokaryotes.</title>
        <authorList>
            <person name="Whitman W."/>
        </authorList>
    </citation>
    <scope>NUCLEOTIDE SEQUENCE</scope>
    <source>
        <strain evidence="10">SP3049</strain>
    </source>
</reference>
<feature type="region of interest" description="Disordered" evidence="7">
    <location>
        <begin position="22"/>
        <end position="77"/>
    </location>
</feature>
<dbReference type="InterPro" id="IPR023827">
    <property type="entry name" value="Peptidase_S8_Asp-AS"/>
</dbReference>
<dbReference type="Pfam" id="PF00082">
    <property type="entry name" value="Peptidase_S8"/>
    <property type="match status" value="1"/>
</dbReference>
<dbReference type="GO" id="GO:0004252">
    <property type="term" value="F:serine-type endopeptidase activity"/>
    <property type="evidence" value="ECO:0007669"/>
    <property type="project" value="UniProtKB-UniRule"/>
</dbReference>
<evidence type="ECO:0000313" key="11">
    <source>
        <dbReference type="Proteomes" id="UP001155057"/>
    </source>
</evidence>
<proteinExistence type="inferred from homology"/>
<dbReference type="PROSITE" id="PS00137">
    <property type="entry name" value="SUBTILASE_HIS"/>
    <property type="match status" value="1"/>
</dbReference>
<evidence type="ECO:0000256" key="7">
    <source>
        <dbReference type="SAM" id="MobiDB-lite"/>
    </source>
</evidence>
<evidence type="ECO:0000256" key="1">
    <source>
        <dbReference type="ARBA" id="ARBA00011073"/>
    </source>
</evidence>
<dbReference type="InterPro" id="IPR036852">
    <property type="entry name" value="Peptidase_S8/S53_dom_sf"/>
</dbReference>
<dbReference type="InterPro" id="IPR017308">
    <property type="entry name" value="Pept_S8_subtilisin_bacteroid"/>
</dbReference>
<dbReference type="GO" id="GO:0006508">
    <property type="term" value="P:proteolysis"/>
    <property type="evidence" value="ECO:0007669"/>
    <property type="project" value="UniProtKB-KW"/>
</dbReference>
<keyword evidence="3 5" id="KW-0378">Hydrolase</keyword>
<name>A0A9X2PXW9_9BACT</name>
<feature type="chain" id="PRO_5041195054" evidence="8">
    <location>
        <begin position="23"/>
        <end position="564"/>
    </location>
</feature>
<dbReference type="InterPro" id="IPR023828">
    <property type="entry name" value="Peptidase_S8_Ser-AS"/>
</dbReference>
<feature type="signal peptide" evidence="8">
    <location>
        <begin position="1"/>
        <end position="22"/>
    </location>
</feature>
<evidence type="ECO:0000256" key="3">
    <source>
        <dbReference type="ARBA" id="ARBA00022801"/>
    </source>
</evidence>
<gene>
    <name evidence="10" type="ORF">GGP61_001239</name>
</gene>
<evidence type="ECO:0000256" key="8">
    <source>
        <dbReference type="SAM" id="SignalP"/>
    </source>
</evidence>
<dbReference type="AlphaFoldDB" id="A0A9X2PXW9"/>
<dbReference type="RefSeq" id="WP_259045116.1">
    <property type="nucleotide sequence ID" value="NZ_JANUAE010000003.1"/>
</dbReference>
<feature type="domain" description="Peptidase S8/S53" evidence="9">
    <location>
        <begin position="94"/>
        <end position="523"/>
    </location>
</feature>
<dbReference type="InterPro" id="IPR022398">
    <property type="entry name" value="Peptidase_S8_His-AS"/>
</dbReference>
<evidence type="ECO:0000256" key="5">
    <source>
        <dbReference type="PROSITE-ProRule" id="PRU01240"/>
    </source>
</evidence>
<comment type="caution">
    <text evidence="10">The sequence shown here is derived from an EMBL/GenBank/DDBJ whole genome shotgun (WGS) entry which is preliminary data.</text>
</comment>
<dbReference type="PANTHER" id="PTHR43806:SF11">
    <property type="entry name" value="CEREVISIN-RELATED"/>
    <property type="match status" value="1"/>
</dbReference>
<organism evidence="10 11">
    <name type="scientific">Salinibacter ruber</name>
    <dbReference type="NCBI Taxonomy" id="146919"/>
    <lineage>
        <taxon>Bacteria</taxon>
        <taxon>Pseudomonadati</taxon>
        <taxon>Rhodothermota</taxon>
        <taxon>Rhodothermia</taxon>
        <taxon>Rhodothermales</taxon>
        <taxon>Salinibacteraceae</taxon>
        <taxon>Salinibacter</taxon>
    </lineage>
</organism>
<feature type="active site" description="Charge relay system" evidence="5">
    <location>
        <position position="101"/>
    </location>
</feature>
<dbReference type="InterPro" id="IPR050131">
    <property type="entry name" value="Peptidase_S8_subtilisin-like"/>
</dbReference>
<dbReference type="PANTHER" id="PTHR43806">
    <property type="entry name" value="PEPTIDASE S8"/>
    <property type="match status" value="1"/>
</dbReference>
<dbReference type="EMBL" id="JANUAE010000003">
    <property type="protein sequence ID" value="MCS3709636.1"/>
    <property type="molecule type" value="Genomic_DNA"/>
</dbReference>
<dbReference type="PROSITE" id="PS00138">
    <property type="entry name" value="SUBTILASE_SER"/>
    <property type="match status" value="1"/>
</dbReference>
<dbReference type="SUPFAM" id="SSF52743">
    <property type="entry name" value="Subtilisin-like"/>
    <property type="match status" value="1"/>
</dbReference>
<evidence type="ECO:0000313" key="10">
    <source>
        <dbReference type="EMBL" id="MCS3709636.1"/>
    </source>
</evidence>
<feature type="active site" description="Charge relay system" evidence="5">
    <location>
        <position position="317"/>
    </location>
</feature>